<accession>A0A4P6LXA3</accession>
<dbReference type="InterPro" id="IPR036097">
    <property type="entry name" value="HisK_dim/P_sf"/>
</dbReference>
<sequence>MIRKEGRPPHPALVRKMRIRLTLLCLAVTGLILAAATCLCLYFSESGIAKNGSTSFTNSLNSILTHLESQNTITLQWIAGIEQNQTTILSLYDNGRPLFYQELRRTQKEKDAITLAKETATSRYGLDLDAADASSLLSKHVEFQFKTNDRKEYHASVVLLPKTNGHLSAVILQSLDAQKNQINRQRLVFLGADTAALLLLAVFFWIFMGKTLAPLEENRRQQAQFIASASHELRSPLAVMLSCLTAAQKAEPEEAARFTETIQTEGKRMSRLIDDMLQLAGADACSWDLMPAPVPPDTLLLETYEKYEYLAREKGLTLHIRLPEEECPPVLCDEERIAQVLSILMDNALSYTPAPGSITLSLSFTSGHVSLSVADNGPGIPDSAKKQVFQRFFRQDKAHTSKDHFGLGLSIAREIVRIHRGRLVLSDTPGGGATFTIILRTAPA</sequence>
<dbReference type="SMART" id="SM00388">
    <property type="entry name" value="HisKA"/>
    <property type="match status" value="1"/>
</dbReference>
<organism evidence="9 10">
    <name type="scientific">Blautia producta</name>
    <dbReference type="NCBI Taxonomy" id="33035"/>
    <lineage>
        <taxon>Bacteria</taxon>
        <taxon>Bacillati</taxon>
        <taxon>Bacillota</taxon>
        <taxon>Clostridia</taxon>
        <taxon>Lachnospirales</taxon>
        <taxon>Lachnospiraceae</taxon>
        <taxon>Blautia</taxon>
    </lineage>
</organism>
<dbReference type="PANTHER" id="PTHR43711:SF1">
    <property type="entry name" value="HISTIDINE KINASE 1"/>
    <property type="match status" value="1"/>
</dbReference>
<dbReference type="SUPFAM" id="SSF47384">
    <property type="entry name" value="Homodimeric domain of signal transducing histidine kinase"/>
    <property type="match status" value="1"/>
</dbReference>
<keyword evidence="4 9" id="KW-0808">Transferase</keyword>
<dbReference type="GO" id="GO:0000155">
    <property type="term" value="F:phosphorelay sensor kinase activity"/>
    <property type="evidence" value="ECO:0007669"/>
    <property type="project" value="InterPro"/>
</dbReference>
<dbReference type="AlphaFoldDB" id="A0A4P6LXA3"/>
<dbReference type="InterPro" id="IPR004358">
    <property type="entry name" value="Sig_transdc_His_kin-like_C"/>
</dbReference>
<dbReference type="InterPro" id="IPR036890">
    <property type="entry name" value="HATPase_C_sf"/>
</dbReference>
<dbReference type="PROSITE" id="PS50109">
    <property type="entry name" value="HIS_KIN"/>
    <property type="match status" value="1"/>
</dbReference>
<gene>
    <name evidence="9" type="primary">yycG_3</name>
    <name evidence="9" type="ORF">PMF13cell1_02765</name>
</gene>
<evidence type="ECO:0000256" key="1">
    <source>
        <dbReference type="ARBA" id="ARBA00000085"/>
    </source>
</evidence>
<dbReference type="InterPro" id="IPR003594">
    <property type="entry name" value="HATPase_dom"/>
</dbReference>
<feature type="transmembrane region" description="Helical" evidence="7">
    <location>
        <begin position="187"/>
        <end position="207"/>
    </location>
</feature>
<keyword evidence="5 9" id="KW-0418">Kinase</keyword>
<evidence type="ECO:0000256" key="5">
    <source>
        <dbReference type="ARBA" id="ARBA00022777"/>
    </source>
</evidence>
<keyword evidence="7" id="KW-0812">Transmembrane</keyword>
<dbReference type="Pfam" id="PF00512">
    <property type="entry name" value="HisKA"/>
    <property type="match status" value="1"/>
</dbReference>
<dbReference type="InterPro" id="IPR050736">
    <property type="entry name" value="Sensor_HK_Regulatory"/>
</dbReference>
<keyword evidence="7" id="KW-1133">Transmembrane helix</keyword>
<dbReference type="CDD" id="cd00075">
    <property type="entry name" value="HATPase"/>
    <property type="match status" value="1"/>
</dbReference>
<name>A0A4P6LXA3_9FIRM</name>
<evidence type="ECO:0000256" key="2">
    <source>
        <dbReference type="ARBA" id="ARBA00012438"/>
    </source>
</evidence>
<evidence type="ECO:0000313" key="10">
    <source>
        <dbReference type="Proteomes" id="UP000289794"/>
    </source>
</evidence>
<dbReference type="CDD" id="cd00082">
    <property type="entry name" value="HisKA"/>
    <property type="match status" value="1"/>
</dbReference>
<dbReference type="KEGG" id="bpro:PMF13cell1_02765"/>
<evidence type="ECO:0000256" key="4">
    <source>
        <dbReference type="ARBA" id="ARBA00022679"/>
    </source>
</evidence>
<evidence type="ECO:0000256" key="7">
    <source>
        <dbReference type="SAM" id="Phobius"/>
    </source>
</evidence>
<comment type="catalytic activity">
    <reaction evidence="1">
        <text>ATP + protein L-histidine = ADP + protein N-phospho-L-histidine.</text>
        <dbReference type="EC" id="2.7.13.3"/>
    </reaction>
</comment>
<keyword evidence="6" id="KW-0902">Two-component regulatory system</keyword>
<dbReference type="InterPro" id="IPR003661">
    <property type="entry name" value="HisK_dim/P_dom"/>
</dbReference>
<feature type="domain" description="Histidine kinase" evidence="8">
    <location>
        <begin position="228"/>
        <end position="443"/>
    </location>
</feature>
<feature type="transmembrane region" description="Helical" evidence="7">
    <location>
        <begin position="21"/>
        <end position="44"/>
    </location>
</feature>
<dbReference type="InterPro" id="IPR005467">
    <property type="entry name" value="His_kinase_dom"/>
</dbReference>
<evidence type="ECO:0000259" key="8">
    <source>
        <dbReference type="PROSITE" id="PS50109"/>
    </source>
</evidence>
<dbReference type="Pfam" id="PF02518">
    <property type="entry name" value="HATPase_c"/>
    <property type="match status" value="1"/>
</dbReference>
<dbReference type="PRINTS" id="PR00344">
    <property type="entry name" value="BCTRLSENSOR"/>
</dbReference>
<proteinExistence type="predicted"/>
<dbReference type="SUPFAM" id="SSF55874">
    <property type="entry name" value="ATPase domain of HSP90 chaperone/DNA topoisomerase II/histidine kinase"/>
    <property type="match status" value="1"/>
</dbReference>
<dbReference type="Gene3D" id="1.10.287.130">
    <property type="match status" value="1"/>
</dbReference>
<dbReference type="FunFam" id="1.10.287.130:FF:000001">
    <property type="entry name" value="Two-component sensor histidine kinase"/>
    <property type="match status" value="1"/>
</dbReference>
<evidence type="ECO:0000256" key="3">
    <source>
        <dbReference type="ARBA" id="ARBA00022553"/>
    </source>
</evidence>
<dbReference type="Proteomes" id="UP000289794">
    <property type="component" value="Chromosome"/>
</dbReference>
<dbReference type="EMBL" id="CP035945">
    <property type="protein sequence ID" value="QBE97211.1"/>
    <property type="molecule type" value="Genomic_DNA"/>
</dbReference>
<evidence type="ECO:0000313" key="9">
    <source>
        <dbReference type="EMBL" id="QBE97211.1"/>
    </source>
</evidence>
<dbReference type="EC" id="2.7.13.3" evidence="2"/>
<reference evidence="9 10" key="1">
    <citation type="submission" date="2019-01" db="EMBL/GenBank/DDBJ databases">
        <title>PMF-metabolizing Aryl O-demethylase.</title>
        <authorList>
            <person name="Kim M."/>
        </authorList>
    </citation>
    <scope>NUCLEOTIDE SEQUENCE [LARGE SCALE GENOMIC DNA]</scope>
    <source>
        <strain evidence="9 10">PMF1</strain>
    </source>
</reference>
<dbReference type="PANTHER" id="PTHR43711">
    <property type="entry name" value="TWO-COMPONENT HISTIDINE KINASE"/>
    <property type="match status" value="1"/>
</dbReference>
<dbReference type="SMART" id="SM00387">
    <property type="entry name" value="HATPase_c"/>
    <property type="match status" value="1"/>
</dbReference>
<keyword evidence="3" id="KW-0597">Phosphoprotein</keyword>
<dbReference type="Gene3D" id="3.30.565.10">
    <property type="entry name" value="Histidine kinase-like ATPase, C-terminal domain"/>
    <property type="match status" value="1"/>
</dbReference>
<protein>
    <recommendedName>
        <fullName evidence="2">histidine kinase</fullName>
        <ecNumber evidence="2">2.7.13.3</ecNumber>
    </recommendedName>
</protein>
<dbReference type="RefSeq" id="WP_130181066.1">
    <property type="nucleotide sequence ID" value="NZ_CP035945.1"/>
</dbReference>
<keyword evidence="7" id="KW-0472">Membrane</keyword>
<evidence type="ECO:0000256" key="6">
    <source>
        <dbReference type="ARBA" id="ARBA00023012"/>
    </source>
</evidence>